<dbReference type="EMBL" id="ML004457">
    <property type="protein sequence ID" value="RKP30530.1"/>
    <property type="molecule type" value="Genomic_DNA"/>
</dbReference>
<dbReference type="OrthoDB" id="264392at2759"/>
<name>A0A4P9ZEY7_9ASCO</name>
<evidence type="ECO:0000256" key="3">
    <source>
        <dbReference type="ARBA" id="ARBA00022989"/>
    </source>
</evidence>
<feature type="transmembrane region" description="Helical" evidence="5">
    <location>
        <begin position="429"/>
        <end position="452"/>
    </location>
</feature>
<proteinExistence type="predicted"/>
<evidence type="ECO:0000313" key="9">
    <source>
        <dbReference type="Proteomes" id="UP000268321"/>
    </source>
</evidence>
<keyword evidence="2 5" id="KW-0812">Transmembrane</keyword>
<evidence type="ECO:0000256" key="5">
    <source>
        <dbReference type="SAM" id="Phobius"/>
    </source>
</evidence>
<dbReference type="AlphaFoldDB" id="A0A4P9ZEY7"/>
<feature type="transmembrane region" description="Helical" evidence="5">
    <location>
        <begin position="126"/>
        <end position="150"/>
    </location>
</feature>
<dbReference type="Pfam" id="PF12430">
    <property type="entry name" value="ABA_GPCR"/>
    <property type="match status" value="1"/>
</dbReference>
<comment type="subcellular location">
    <subcellularLocation>
        <location evidence="1">Membrane</location>
        <topology evidence="1">Multi-pass membrane protein</topology>
    </subcellularLocation>
</comment>
<feature type="transmembrane region" description="Helical" evidence="5">
    <location>
        <begin position="205"/>
        <end position="224"/>
    </location>
</feature>
<dbReference type="PANTHER" id="PTHR15948:SF0">
    <property type="entry name" value="GOLGI PH REGULATOR A-RELATED"/>
    <property type="match status" value="1"/>
</dbReference>
<reference evidence="9" key="1">
    <citation type="journal article" date="2018" name="Nat. Microbiol.">
        <title>Leveraging single-cell genomics to expand the fungal tree of life.</title>
        <authorList>
            <person name="Ahrendt S.R."/>
            <person name="Quandt C.A."/>
            <person name="Ciobanu D."/>
            <person name="Clum A."/>
            <person name="Salamov A."/>
            <person name="Andreopoulos B."/>
            <person name="Cheng J.F."/>
            <person name="Woyke T."/>
            <person name="Pelin A."/>
            <person name="Henrissat B."/>
            <person name="Reynolds N.K."/>
            <person name="Benny G.L."/>
            <person name="Smith M.E."/>
            <person name="James T.Y."/>
            <person name="Grigoriev I.V."/>
        </authorList>
    </citation>
    <scope>NUCLEOTIDE SEQUENCE [LARGE SCALE GENOMIC DNA]</scope>
    <source>
        <strain evidence="9">Baker2002</strain>
    </source>
</reference>
<feature type="transmembrane region" description="Helical" evidence="5">
    <location>
        <begin position="473"/>
        <end position="494"/>
    </location>
</feature>
<dbReference type="InterPro" id="IPR015672">
    <property type="entry name" value="GPHR/GTG"/>
</dbReference>
<evidence type="ECO:0000256" key="4">
    <source>
        <dbReference type="ARBA" id="ARBA00023136"/>
    </source>
</evidence>
<keyword evidence="4 5" id="KW-0472">Membrane</keyword>
<evidence type="ECO:0000313" key="8">
    <source>
        <dbReference type="EMBL" id="RKP30530.1"/>
    </source>
</evidence>
<evidence type="ECO:0000259" key="7">
    <source>
        <dbReference type="Pfam" id="PF12537"/>
    </source>
</evidence>
<keyword evidence="9" id="KW-1185">Reference proteome</keyword>
<organism evidence="8 9">
    <name type="scientific">Metschnikowia bicuspidata</name>
    <dbReference type="NCBI Taxonomy" id="27322"/>
    <lineage>
        <taxon>Eukaryota</taxon>
        <taxon>Fungi</taxon>
        <taxon>Dikarya</taxon>
        <taxon>Ascomycota</taxon>
        <taxon>Saccharomycotina</taxon>
        <taxon>Pichiomycetes</taxon>
        <taxon>Metschnikowiaceae</taxon>
        <taxon>Metschnikowia</taxon>
    </lineage>
</organism>
<dbReference type="PANTHER" id="PTHR15948">
    <property type="entry name" value="G-PROTEIN COUPLED RECEPTOR 89-RELATED"/>
    <property type="match status" value="1"/>
</dbReference>
<dbReference type="GO" id="GO:0016020">
    <property type="term" value="C:membrane"/>
    <property type="evidence" value="ECO:0007669"/>
    <property type="project" value="UniProtKB-SubCell"/>
</dbReference>
<gene>
    <name evidence="8" type="ORF">METBISCDRAFT_23262</name>
</gene>
<evidence type="ECO:0008006" key="10">
    <source>
        <dbReference type="Google" id="ProtNLM"/>
    </source>
</evidence>
<protein>
    <recommendedName>
        <fullName evidence="10">Abscisic acid G-protein coupled receptor-like domain-containing protein</fullName>
    </recommendedName>
</protein>
<feature type="domain" description="Golgi pH regulator conserved" evidence="7">
    <location>
        <begin position="196"/>
        <end position="267"/>
    </location>
</feature>
<feature type="domain" description="Abscisic acid G-protein coupled receptor-like" evidence="6">
    <location>
        <begin position="364"/>
        <end position="553"/>
    </location>
</feature>
<sequence length="581" mass="64380">MSLATFFVEILPFLVVFIVVYLGAYKFIFNHKLIRNYNHNTTLTPLDTNFLIAECNEKLGLALVGIDVEVDGGEPAGPYEHKNPGRKSTTDRAVCAVFASCTALSIVLVLVMLAQLTKAVRVNLGFVLLLVKVLVVTVALVQPFLVISLYINARLFPHPLSVFRTVLTVALWLVWFFALDHFGSIAASLGNGAPKSFLEVKTNDIVLMGVFITALLSGIGCALTPMRRLWLRRSNLIQKSEQGTFRALKDLTQSYNTTAMLEAKRRRELEALQRLSPGPGSFGTLASYLGLLKLSGARLFHKVRWATSLALLAGSVSEECELTQEIASLHKLKLQVHAELCQKLKTILRTRKAPNLPLVAVASRVFEDAFAVYCVYRIFRVLWFRTGSGAPLTEYDDLTEHTRDALAITLAKLVQSLFGYFPISESQLVNQISFLLSGLLFACSFQNVMITLKTLGRFLPSNTSLSNEQVRGWLKHLIVSQLLGVYLIATALLIRSNLPLDAAQLMLRVLSLSSSGSSETLEAISAEVDYVDAWFDRVFGFTSVATLAVLAFKAYFERDGAFDETFDEEMMIEEQGRAKAI</sequence>
<dbReference type="InterPro" id="IPR022535">
    <property type="entry name" value="Golgi_pH-regulator_cons_dom"/>
</dbReference>
<feature type="transmembrane region" description="Helical" evidence="5">
    <location>
        <begin position="93"/>
        <end position="114"/>
    </location>
</feature>
<dbReference type="Pfam" id="PF12537">
    <property type="entry name" value="GPHR_N"/>
    <property type="match status" value="1"/>
</dbReference>
<evidence type="ECO:0000256" key="1">
    <source>
        <dbReference type="ARBA" id="ARBA00004141"/>
    </source>
</evidence>
<feature type="transmembrane region" description="Helical" evidence="5">
    <location>
        <begin position="162"/>
        <end position="185"/>
    </location>
</feature>
<dbReference type="Proteomes" id="UP000268321">
    <property type="component" value="Unassembled WGS sequence"/>
</dbReference>
<feature type="transmembrane region" description="Helical" evidence="5">
    <location>
        <begin position="6"/>
        <end position="28"/>
    </location>
</feature>
<evidence type="ECO:0000259" key="6">
    <source>
        <dbReference type="Pfam" id="PF12430"/>
    </source>
</evidence>
<accession>A0A4P9ZEY7</accession>
<keyword evidence="3 5" id="KW-1133">Transmembrane helix</keyword>
<dbReference type="InterPro" id="IPR025969">
    <property type="entry name" value="ABA_GPCR_dom"/>
</dbReference>
<evidence type="ECO:0000256" key="2">
    <source>
        <dbReference type="ARBA" id="ARBA00022692"/>
    </source>
</evidence>